<keyword evidence="1" id="KW-0732">Signal</keyword>
<accession>A0A0D2CKU3</accession>
<proteinExistence type="predicted"/>
<keyword evidence="3" id="KW-1185">Reference proteome</keyword>
<dbReference type="GeneID" id="25333927"/>
<evidence type="ECO:0000313" key="3">
    <source>
        <dbReference type="Proteomes" id="UP000054342"/>
    </source>
</evidence>
<dbReference type="HOGENOM" id="CLU_1256029_0_0_1"/>
<name>A0A0D2CKU3_9EURO</name>
<feature type="chain" id="PRO_5002255275" evidence="1">
    <location>
        <begin position="19"/>
        <end position="220"/>
    </location>
</feature>
<dbReference type="AlphaFoldDB" id="A0A0D2CKU3"/>
<dbReference type="Proteomes" id="UP000054342">
    <property type="component" value="Unassembled WGS sequence"/>
</dbReference>
<dbReference type="RefSeq" id="XP_013311016.1">
    <property type="nucleotide sequence ID" value="XM_013455562.1"/>
</dbReference>
<evidence type="ECO:0000313" key="2">
    <source>
        <dbReference type="EMBL" id="KIW50432.1"/>
    </source>
</evidence>
<dbReference type="EMBL" id="KN847323">
    <property type="protein sequence ID" value="KIW50432.1"/>
    <property type="molecule type" value="Genomic_DNA"/>
</dbReference>
<sequence>MYLSTLLPSLLLLTGTTSQLLLPESPPLPTTFATIQSVKPRDVTETVTVTKYPTPQPPDFKLAGCEKEFVWGWPKAMLRTDRAVNTCYPKLAHTCERDALVAKAKHKDFCSWPGHGSSKNGYCDLNKNKPLACPTCDKNDPIFRIPSPERCCPEPWVGMDMNRYNMKDYLCKMFRPRNEDEWDFYTQTWPHWEVYSQRFPFDNLTIEGYNFETGERLMVE</sequence>
<dbReference type="OrthoDB" id="4127905at2759"/>
<evidence type="ECO:0000256" key="1">
    <source>
        <dbReference type="SAM" id="SignalP"/>
    </source>
</evidence>
<organism evidence="2 3">
    <name type="scientific">Exophiala xenobiotica</name>
    <dbReference type="NCBI Taxonomy" id="348802"/>
    <lineage>
        <taxon>Eukaryota</taxon>
        <taxon>Fungi</taxon>
        <taxon>Dikarya</taxon>
        <taxon>Ascomycota</taxon>
        <taxon>Pezizomycotina</taxon>
        <taxon>Eurotiomycetes</taxon>
        <taxon>Chaetothyriomycetidae</taxon>
        <taxon>Chaetothyriales</taxon>
        <taxon>Herpotrichiellaceae</taxon>
        <taxon>Exophiala</taxon>
    </lineage>
</organism>
<gene>
    <name evidence="2" type="ORF">PV05_12019</name>
</gene>
<protein>
    <submittedName>
        <fullName evidence="2">Uncharacterized protein</fullName>
    </submittedName>
</protein>
<reference evidence="2 3" key="1">
    <citation type="submission" date="2015-01" db="EMBL/GenBank/DDBJ databases">
        <title>The Genome Sequence of Exophiala xenobiotica CBS118157.</title>
        <authorList>
            <consortium name="The Broad Institute Genomics Platform"/>
            <person name="Cuomo C."/>
            <person name="de Hoog S."/>
            <person name="Gorbushina A."/>
            <person name="Stielow B."/>
            <person name="Teixiera M."/>
            <person name="Abouelleil A."/>
            <person name="Chapman S.B."/>
            <person name="Priest M."/>
            <person name="Young S.K."/>
            <person name="Wortman J."/>
            <person name="Nusbaum C."/>
            <person name="Birren B."/>
        </authorList>
    </citation>
    <scope>NUCLEOTIDE SEQUENCE [LARGE SCALE GENOMIC DNA]</scope>
    <source>
        <strain evidence="2 3">CBS 118157</strain>
    </source>
</reference>
<feature type="signal peptide" evidence="1">
    <location>
        <begin position="1"/>
        <end position="18"/>
    </location>
</feature>